<dbReference type="GO" id="GO:0006508">
    <property type="term" value="P:proteolysis"/>
    <property type="evidence" value="ECO:0007669"/>
    <property type="project" value="TreeGrafter"/>
</dbReference>
<dbReference type="Pfam" id="PF01759">
    <property type="entry name" value="NTR"/>
    <property type="match status" value="1"/>
</dbReference>
<accession>A0A6P9CPH7</accession>
<dbReference type="GO" id="GO:0030198">
    <property type="term" value="P:extracellular matrix organization"/>
    <property type="evidence" value="ECO:0007669"/>
    <property type="project" value="TreeGrafter"/>
</dbReference>
<evidence type="ECO:0000256" key="2">
    <source>
        <dbReference type="ARBA" id="ARBA00022525"/>
    </source>
</evidence>
<dbReference type="OrthoDB" id="5984913at2759"/>
<feature type="region of interest" description="Disordered" evidence="4">
    <location>
        <begin position="316"/>
        <end position="335"/>
    </location>
</feature>
<evidence type="ECO:0000256" key="1">
    <source>
        <dbReference type="ARBA" id="ARBA00004613"/>
    </source>
</evidence>
<evidence type="ECO:0000313" key="6">
    <source>
        <dbReference type="Proteomes" id="UP001652622"/>
    </source>
</evidence>
<dbReference type="PANTHER" id="PTHR13723:SF173">
    <property type="entry name" value="ADAMTS-LIKE PROTEIN 5"/>
    <property type="match status" value="1"/>
</dbReference>
<reference evidence="7" key="1">
    <citation type="submission" date="2025-08" db="UniProtKB">
        <authorList>
            <consortium name="RefSeq"/>
        </authorList>
    </citation>
    <scope>IDENTIFICATION</scope>
    <source>
        <tissue evidence="7">Blood</tissue>
    </source>
</reference>
<keyword evidence="3" id="KW-1015">Disulfide bond</keyword>
<dbReference type="InterPro" id="IPR050439">
    <property type="entry name" value="ADAMTS_ADAMTS-like"/>
</dbReference>
<dbReference type="CTD" id="339366"/>
<dbReference type="GO" id="GO:0004222">
    <property type="term" value="F:metalloendopeptidase activity"/>
    <property type="evidence" value="ECO:0007669"/>
    <property type="project" value="TreeGrafter"/>
</dbReference>
<dbReference type="Pfam" id="PF05986">
    <property type="entry name" value="ADAMTS_spacer1"/>
    <property type="match status" value="1"/>
</dbReference>
<sequence length="461" mass="52578">MKPQGERTDSCPRCHSRPRGLWVMQPRGPASDVLSFWQLSHWRVLLLIGLVFACTVQGRNNGPLDLDLELEPQHRQQPTHGTWTHWGSWSACSSTCGDGVSFRIRRCIRLPGEEPCQAEARQYRICEQKACPAGTVPFRAMQCALYNSRPILGGQAQYQWVPFHGGFFGYRNVTQISAGARQIRVIDNSRNYLALMKANQHYVLNGEWAVDQPGAFEAAGTQWHYTRTANGHETLEAAGPTSDDLFVMVLCQEEDLSIDYQYWGPRKQTLHRAQGEAHALRQPQAREVEAQHPEEPADFPEATAATRHFAKAEEVAKEAPQVTPAPLRTPTAPGPCGKCDPPRGKSQRLHHYCNSDFVFRARILSKRYVGSETRYDVQVQQTYRNRYPLRSREYLWVPNTCDCPHLLERREYLLMTRNHVNFEQTLNRLLLQRGGYARPWSPREDLLLRDAALRCQPGPPA</sequence>
<dbReference type="Gene3D" id="2.60.120.830">
    <property type="match status" value="1"/>
</dbReference>
<dbReference type="InterPro" id="IPR000884">
    <property type="entry name" value="TSP1_rpt"/>
</dbReference>
<dbReference type="SMART" id="SM00209">
    <property type="entry name" value="TSP1"/>
    <property type="match status" value="1"/>
</dbReference>
<evidence type="ECO:0000259" key="5">
    <source>
        <dbReference type="PROSITE" id="PS50189"/>
    </source>
</evidence>
<protein>
    <submittedName>
        <fullName evidence="7">ADAMTS-like protein 5 isoform X2</fullName>
    </submittedName>
</protein>
<dbReference type="InterPro" id="IPR018933">
    <property type="entry name" value="Netrin_module_non-TIMP"/>
</dbReference>
<feature type="domain" description="NTR" evidence="5">
    <location>
        <begin position="336"/>
        <end position="455"/>
    </location>
</feature>
<organism evidence="6 7">
    <name type="scientific">Pantherophis guttatus</name>
    <name type="common">Corn snake</name>
    <name type="synonym">Elaphe guttata</name>
    <dbReference type="NCBI Taxonomy" id="94885"/>
    <lineage>
        <taxon>Eukaryota</taxon>
        <taxon>Metazoa</taxon>
        <taxon>Chordata</taxon>
        <taxon>Craniata</taxon>
        <taxon>Vertebrata</taxon>
        <taxon>Euteleostomi</taxon>
        <taxon>Lepidosauria</taxon>
        <taxon>Squamata</taxon>
        <taxon>Bifurcata</taxon>
        <taxon>Unidentata</taxon>
        <taxon>Episquamata</taxon>
        <taxon>Toxicofera</taxon>
        <taxon>Serpentes</taxon>
        <taxon>Colubroidea</taxon>
        <taxon>Colubridae</taxon>
        <taxon>Colubrinae</taxon>
        <taxon>Pantherophis</taxon>
    </lineage>
</organism>
<evidence type="ECO:0000313" key="7">
    <source>
        <dbReference type="RefSeq" id="XP_034281730.1"/>
    </source>
</evidence>
<dbReference type="InterPro" id="IPR008993">
    <property type="entry name" value="TIMP-like_OB-fold"/>
</dbReference>
<dbReference type="SMART" id="SM00643">
    <property type="entry name" value="C345C"/>
    <property type="match status" value="1"/>
</dbReference>
<dbReference type="PROSITE" id="PS50189">
    <property type="entry name" value="NTR"/>
    <property type="match status" value="1"/>
</dbReference>
<dbReference type="SUPFAM" id="SSF82895">
    <property type="entry name" value="TSP-1 type 1 repeat"/>
    <property type="match status" value="1"/>
</dbReference>
<keyword evidence="2" id="KW-0964">Secreted</keyword>
<dbReference type="SUPFAM" id="SSF50242">
    <property type="entry name" value="TIMP-like"/>
    <property type="match status" value="1"/>
</dbReference>
<dbReference type="Pfam" id="PF00090">
    <property type="entry name" value="TSP_1"/>
    <property type="match status" value="1"/>
</dbReference>
<dbReference type="InterPro" id="IPR001134">
    <property type="entry name" value="Netrin_domain"/>
</dbReference>
<evidence type="ECO:0000256" key="4">
    <source>
        <dbReference type="SAM" id="MobiDB-lite"/>
    </source>
</evidence>
<dbReference type="PANTHER" id="PTHR13723">
    <property type="entry name" value="ADAMTS A DISINTEGRIN AND METALLOPROTEASE WITH THROMBOSPONDIN MOTIFS PROTEASE"/>
    <property type="match status" value="1"/>
</dbReference>
<comment type="subcellular location">
    <subcellularLocation>
        <location evidence="1">Secreted</location>
    </subcellularLocation>
</comment>
<dbReference type="RefSeq" id="XP_034281730.1">
    <property type="nucleotide sequence ID" value="XM_034425839.2"/>
</dbReference>
<proteinExistence type="predicted"/>
<dbReference type="InterPro" id="IPR036383">
    <property type="entry name" value="TSP1_rpt_sf"/>
</dbReference>
<dbReference type="AlphaFoldDB" id="A0A6P9CPH7"/>
<dbReference type="Proteomes" id="UP001652622">
    <property type="component" value="Unplaced"/>
</dbReference>
<name>A0A6P9CPH7_PANGU</name>
<gene>
    <name evidence="7" type="primary">ADAMTSL5</name>
</gene>
<dbReference type="GO" id="GO:0005576">
    <property type="term" value="C:extracellular region"/>
    <property type="evidence" value="ECO:0007669"/>
    <property type="project" value="UniProtKB-SubCell"/>
</dbReference>
<dbReference type="InterPro" id="IPR010294">
    <property type="entry name" value="ADAMTS_spacer1"/>
</dbReference>
<dbReference type="FunFam" id="2.40.50.120:FF:000021">
    <property type="entry name" value="ADAMTS like 5"/>
    <property type="match status" value="1"/>
</dbReference>
<dbReference type="PROSITE" id="PS50092">
    <property type="entry name" value="TSP1"/>
    <property type="match status" value="1"/>
</dbReference>
<keyword evidence="6" id="KW-1185">Reference proteome</keyword>
<dbReference type="Gene3D" id="2.40.50.120">
    <property type="match status" value="1"/>
</dbReference>
<dbReference type="Gene3D" id="2.20.100.10">
    <property type="entry name" value="Thrombospondin type-1 (TSP1) repeat"/>
    <property type="match status" value="1"/>
</dbReference>
<dbReference type="GO" id="GO:0031012">
    <property type="term" value="C:extracellular matrix"/>
    <property type="evidence" value="ECO:0007669"/>
    <property type="project" value="TreeGrafter"/>
</dbReference>
<evidence type="ECO:0000256" key="3">
    <source>
        <dbReference type="ARBA" id="ARBA00023157"/>
    </source>
</evidence>
<dbReference type="GeneID" id="117670572"/>